<dbReference type="PROSITE" id="PS51180">
    <property type="entry name" value="BRO1"/>
    <property type="match status" value="1"/>
</dbReference>
<proteinExistence type="predicted"/>
<dbReference type="SMART" id="SM01041">
    <property type="entry name" value="BRO1"/>
    <property type="match status" value="1"/>
</dbReference>
<protein>
    <recommendedName>
        <fullName evidence="1">BRO1 domain-containing protein</fullName>
    </recommendedName>
</protein>
<dbReference type="InterPro" id="IPR004328">
    <property type="entry name" value="BRO1_dom"/>
</dbReference>
<evidence type="ECO:0000313" key="2">
    <source>
        <dbReference type="EMBL" id="OXU28162.1"/>
    </source>
</evidence>
<feature type="domain" description="BRO1" evidence="1">
    <location>
        <begin position="160"/>
        <end position="387"/>
    </location>
</feature>
<dbReference type="Gene3D" id="1.25.40.280">
    <property type="entry name" value="alix/aip1 like domains"/>
    <property type="match status" value="2"/>
</dbReference>
<dbReference type="Proteomes" id="UP000215335">
    <property type="component" value="Unassembled WGS sequence"/>
</dbReference>
<accession>A0A232FC12</accession>
<comment type="caution">
    <text evidence="2">The sequence shown here is derived from an EMBL/GenBank/DDBJ whole genome shotgun (WGS) entry which is preliminary data.</text>
</comment>
<dbReference type="AlphaFoldDB" id="A0A232FC12"/>
<gene>
    <name evidence="2" type="ORF">TSAR_009139</name>
</gene>
<dbReference type="EMBL" id="NNAY01000468">
    <property type="protein sequence ID" value="OXU28162.1"/>
    <property type="molecule type" value="Genomic_DNA"/>
</dbReference>
<dbReference type="STRING" id="543379.A0A232FC12"/>
<evidence type="ECO:0000313" key="3">
    <source>
        <dbReference type="Proteomes" id="UP000215335"/>
    </source>
</evidence>
<dbReference type="PANTHER" id="PTHR23030:SF39">
    <property type="entry name" value="PROGRAMMED CELL DEATH 6-INTERACTING PROTEIN"/>
    <property type="match status" value="1"/>
</dbReference>
<keyword evidence="3" id="KW-1185">Reference proteome</keyword>
<evidence type="ECO:0000259" key="1">
    <source>
        <dbReference type="PROSITE" id="PS51180"/>
    </source>
</evidence>
<name>A0A232FC12_9HYME</name>
<dbReference type="GO" id="GO:0000281">
    <property type="term" value="P:mitotic cytokinesis"/>
    <property type="evidence" value="ECO:0007669"/>
    <property type="project" value="TreeGrafter"/>
</dbReference>
<reference evidence="2 3" key="1">
    <citation type="journal article" date="2017" name="Curr. Biol.">
        <title>The Evolution of Venom by Co-option of Single-Copy Genes.</title>
        <authorList>
            <person name="Martinson E.O."/>
            <person name="Mrinalini"/>
            <person name="Kelkar Y.D."/>
            <person name="Chang C.H."/>
            <person name="Werren J.H."/>
        </authorList>
    </citation>
    <scope>NUCLEOTIDE SEQUENCE [LARGE SCALE GENOMIC DNA]</scope>
    <source>
        <strain evidence="2 3">Alberta</strain>
        <tissue evidence="2">Whole body</tissue>
    </source>
</reference>
<dbReference type="PANTHER" id="PTHR23030">
    <property type="entry name" value="PCD6 INTERACTING PROTEIN-RELATED"/>
    <property type="match status" value="1"/>
</dbReference>
<sequence>MEKTSKLKTNEEIYKVHTDNFLHKIIENKALLRSQISDDENCFKNNPSEKEIKEVSVFYKVPGFHVIGNRSIDLMHNFLESVIHFTMADICNNVIYKQKIMTLKFSNHRIKKFLSNQDELSHTISELKETIVTSPRYVEGHIISLEKLIPQFLLLYKSMYAISSLAYEKVCVLFNIAALQSSVASTQSLESDEGLKTAAKLFQTEELFSETFKLFQKEIFRAFWDKEWIPLDLRTQHFDTEPPAPPCWAPPHTPRASLAKGVVAQTLVKSPVLNNTHVLGPLYSINPLITGKQLGYRGMSEYYQSLVCKNNKQIGEEIARLEFAAEMFKVAQTKSNRLTLFEDYYNKTLRNLTEVKRDNDFIYHERIPDFKSLSPVSKAHVAKLLPLPEKFSSQFQVHDALL</sequence>
<dbReference type="OrthoDB" id="8192078at2759"/>
<dbReference type="Pfam" id="PF03097">
    <property type="entry name" value="BRO1"/>
    <property type="match status" value="2"/>
</dbReference>
<organism evidence="2 3">
    <name type="scientific">Trichomalopsis sarcophagae</name>
    <dbReference type="NCBI Taxonomy" id="543379"/>
    <lineage>
        <taxon>Eukaryota</taxon>
        <taxon>Metazoa</taxon>
        <taxon>Ecdysozoa</taxon>
        <taxon>Arthropoda</taxon>
        <taxon>Hexapoda</taxon>
        <taxon>Insecta</taxon>
        <taxon>Pterygota</taxon>
        <taxon>Neoptera</taxon>
        <taxon>Endopterygota</taxon>
        <taxon>Hymenoptera</taxon>
        <taxon>Apocrita</taxon>
        <taxon>Proctotrupomorpha</taxon>
        <taxon>Chalcidoidea</taxon>
        <taxon>Pteromalidae</taxon>
        <taxon>Pteromalinae</taxon>
        <taxon>Trichomalopsis</taxon>
    </lineage>
</organism>
<dbReference type="GO" id="GO:0005768">
    <property type="term" value="C:endosome"/>
    <property type="evidence" value="ECO:0007669"/>
    <property type="project" value="TreeGrafter"/>
</dbReference>
<dbReference type="InterPro" id="IPR038499">
    <property type="entry name" value="BRO1_sf"/>
</dbReference>